<dbReference type="SUPFAM" id="SSF51905">
    <property type="entry name" value="FAD/NAD(P)-binding domain"/>
    <property type="match status" value="1"/>
</dbReference>
<keyword evidence="4" id="KW-0560">Oxidoreductase</keyword>
<keyword evidence="8" id="KW-1185">Reference proteome</keyword>
<evidence type="ECO:0000313" key="7">
    <source>
        <dbReference type="EMBL" id="EEQ28523.1"/>
    </source>
</evidence>
<dbReference type="VEuPathDB" id="FungiDB:MCYG_01411"/>
<evidence type="ECO:0000256" key="1">
    <source>
        <dbReference type="ARBA" id="ARBA00007992"/>
    </source>
</evidence>
<dbReference type="OrthoDB" id="16820at2759"/>
<dbReference type="SUPFAM" id="SSF54373">
    <property type="entry name" value="FAD-linked reductases, C-terminal domain"/>
    <property type="match status" value="1"/>
</dbReference>
<proteinExistence type="inferred from homology"/>
<reference evidence="8" key="1">
    <citation type="journal article" date="2012" name="MBio">
        <title>Comparative genome analysis of Trichophyton rubrum and related dermatophytes reveals candidate genes involved in infection.</title>
        <authorList>
            <person name="Martinez D.A."/>
            <person name="Oliver B.G."/>
            <person name="Graeser Y."/>
            <person name="Goldberg J.M."/>
            <person name="Li W."/>
            <person name="Martinez-Rossi N.M."/>
            <person name="Monod M."/>
            <person name="Shelest E."/>
            <person name="Barton R.C."/>
            <person name="Birch E."/>
            <person name="Brakhage A.A."/>
            <person name="Chen Z."/>
            <person name="Gurr S.J."/>
            <person name="Heiman D."/>
            <person name="Heitman J."/>
            <person name="Kosti I."/>
            <person name="Rossi A."/>
            <person name="Saif S."/>
            <person name="Samalova M."/>
            <person name="Saunders C.W."/>
            <person name="Shea T."/>
            <person name="Summerbell R.C."/>
            <person name="Xu J."/>
            <person name="Young S."/>
            <person name="Zeng Q."/>
            <person name="Birren B.W."/>
            <person name="Cuomo C.A."/>
            <person name="White T.C."/>
        </authorList>
    </citation>
    <scope>NUCLEOTIDE SEQUENCE [LARGE SCALE GENOMIC DNA]</scope>
    <source>
        <strain evidence="8">ATCC MYA-4605 / CBS 113480</strain>
    </source>
</reference>
<feature type="domain" description="FAD-binding" evidence="6">
    <location>
        <begin position="7"/>
        <end position="358"/>
    </location>
</feature>
<organism evidence="7 8">
    <name type="scientific">Arthroderma otae (strain ATCC MYA-4605 / CBS 113480)</name>
    <name type="common">Microsporum canis</name>
    <dbReference type="NCBI Taxonomy" id="554155"/>
    <lineage>
        <taxon>Eukaryota</taxon>
        <taxon>Fungi</taxon>
        <taxon>Dikarya</taxon>
        <taxon>Ascomycota</taxon>
        <taxon>Pezizomycotina</taxon>
        <taxon>Eurotiomycetes</taxon>
        <taxon>Eurotiomycetidae</taxon>
        <taxon>Onygenales</taxon>
        <taxon>Arthrodermataceae</taxon>
        <taxon>Microsporum</taxon>
    </lineage>
</organism>
<dbReference type="PRINTS" id="PR00420">
    <property type="entry name" value="RNGMNOXGNASE"/>
</dbReference>
<dbReference type="PANTHER" id="PTHR13789:SF147">
    <property type="entry name" value="PUTATIVE (AFU_ORTHOLOGUE AFUA_2G01950)-RELATED"/>
    <property type="match status" value="1"/>
</dbReference>
<dbReference type="FunFam" id="3.50.50.60:FF:000115">
    <property type="entry name" value="Salicylate hydroxylase, putative"/>
    <property type="match status" value="1"/>
</dbReference>
<keyword evidence="3" id="KW-0274">FAD</keyword>
<dbReference type="GeneID" id="9228928"/>
<dbReference type="RefSeq" id="XP_002851307.1">
    <property type="nucleotide sequence ID" value="XM_002851261.1"/>
</dbReference>
<dbReference type="GO" id="GO:0071949">
    <property type="term" value="F:FAD binding"/>
    <property type="evidence" value="ECO:0007669"/>
    <property type="project" value="InterPro"/>
</dbReference>
<dbReference type="PANTHER" id="PTHR13789">
    <property type="entry name" value="MONOOXYGENASE"/>
    <property type="match status" value="1"/>
</dbReference>
<evidence type="ECO:0000256" key="5">
    <source>
        <dbReference type="ARBA" id="ARBA00023033"/>
    </source>
</evidence>
<sequence length="435" mass="48785">MHSPCFHVAIVGAGLGGLAAAIGIARAGHRVTILEQQADIQEVGAGIQIPPNASYILQKWGLLAEVERVSVRPRDFIVRSYQTGKVLCVQNAFPYTFERYGLPYLHIHRADYHRILLHEAESLGVDIRLDSTVFDINFEAPAVRLLGKPDFHADVVIGADGLRSVCREAMLGHAAPPHLTGDMAYRIIVRGEDLRQHPELAELADRPGMTHWVGPNGHVVCYSLKGGELLNVVLVCPDDLPETVNLANAGLDEMRTFFRNWDPRLRSLLRLVKKTQKWRLRVSEEMGSWSHPSGNFVLLGDACHATLPYLAQGAAQAIEDGAALGTLFKKIKSSSQLRDLFWIYESSRKERTTRVIQSSTALRDIFHMRDGPGQRNRDIKLHQRSPFEPYPIPWIDAKFQAYLFSYDAFSEASKAWDRYMNGENSVPKSKVHAHL</sequence>
<comment type="similarity">
    <text evidence="1">Belongs to the paxM FAD-dependent monooxygenase family.</text>
</comment>
<protein>
    <submittedName>
        <fullName evidence="7">Salicylate hydroxylase</fullName>
    </submittedName>
</protein>
<evidence type="ECO:0000256" key="3">
    <source>
        <dbReference type="ARBA" id="ARBA00022827"/>
    </source>
</evidence>
<name>C5FFD9_ARTOC</name>
<evidence type="ECO:0000256" key="4">
    <source>
        <dbReference type="ARBA" id="ARBA00023002"/>
    </source>
</evidence>
<dbReference type="Proteomes" id="UP000002035">
    <property type="component" value="Unassembled WGS sequence"/>
</dbReference>
<dbReference type="InterPro" id="IPR002938">
    <property type="entry name" value="FAD-bd"/>
</dbReference>
<dbReference type="InterPro" id="IPR050493">
    <property type="entry name" value="FAD-dep_Monooxygenase_BioMet"/>
</dbReference>
<dbReference type="eggNOG" id="KOG2614">
    <property type="taxonomic scope" value="Eukaryota"/>
</dbReference>
<gene>
    <name evidence="7" type="ORF">MCYG_01411</name>
</gene>
<evidence type="ECO:0000256" key="2">
    <source>
        <dbReference type="ARBA" id="ARBA00022630"/>
    </source>
</evidence>
<dbReference type="HOGENOM" id="CLU_009665_19_3_1"/>
<dbReference type="InterPro" id="IPR036188">
    <property type="entry name" value="FAD/NAD-bd_sf"/>
</dbReference>
<dbReference type="Gene3D" id="3.50.50.60">
    <property type="entry name" value="FAD/NAD(P)-binding domain"/>
    <property type="match status" value="1"/>
</dbReference>
<dbReference type="STRING" id="554155.C5FFD9"/>
<dbReference type="EMBL" id="DS995701">
    <property type="protein sequence ID" value="EEQ28523.1"/>
    <property type="molecule type" value="Genomic_DNA"/>
</dbReference>
<dbReference type="OMA" id="YPIPWID"/>
<evidence type="ECO:0000313" key="8">
    <source>
        <dbReference type="Proteomes" id="UP000002035"/>
    </source>
</evidence>
<dbReference type="GO" id="GO:0004497">
    <property type="term" value="F:monooxygenase activity"/>
    <property type="evidence" value="ECO:0007669"/>
    <property type="project" value="UniProtKB-KW"/>
</dbReference>
<dbReference type="AlphaFoldDB" id="C5FFD9"/>
<dbReference type="Pfam" id="PF01494">
    <property type="entry name" value="FAD_binding_3"/>
    <property type="match status" value="1"/>
</dbReference>
<evidence type="ECO:0000259" key="6">
    <source>
        <dbReference type="Pfam" id="PF01494"/>
    </source>
</evidence>
<accession>C5FFD9</accession>
<keyword evidence="5" id="KW-0503">Monooxygenase</keyword>
<keyword evidence="2" id="KW-0285">Flavoprotein</keyword>